<keyword evidence="10" id="KW-1185">Reference proteome</keyword>
<evidence type="ECO:0000256" key="1">
    <source>
        <dbReference type="ARBA" id="ARBA00022723"/>
    </source>
</evidence>
<dbReference type="PANTHER" id="PTHR46481:SF6">
    <property type="entry name" value="ZINC FINGER BED DOMAIN-CONTAINING PROTEIN RICESLEEPER 2-LIKE"/>
    <property type="match status" value="1"/>
</dbReference>
<proteinExistence type="predicted"/>
<evidence type="ECO:0000256" key="4">
    <source>
        <dbReference type="ARBA" id="ARBA00023015"/>
    </source>
</evidence>
<dbReference type="SMART" id="SM00614">
    <property type="entry name" value="ZnF_BED"/>
    <property type="match status" value="1"/>
</dbReference>
<protein>
    <recommendedName>
        <fullName evidence="11">BED-type domain-containing protein</fullName>
    </recommendedName>
</protein>
<evidence type="ECO:0000313" key="9">
    <source>
        <dbReference type="EMBL" id="GAA0154035.1"/>
    </source>
</evidence>
<dbReference type="AlphaFoldDB" id="A0AAV3PS28"/>
<keyword evidence="5" id="KW-0238">DNA-binding</keyword>
<reference evidence="9 10" key="1">
    <citation type="submission" date="2024-01" db="EMBL/GenBank/DDBJ databases">
        <title>The complete chloroplast genome sequence of Lithospermum erythrorhizon: insights into the phylogenetic relationship among Boraginaceae species and the maternal lineages of purple gromwells.</title>
        <authorList>
            <person name="Okada T."/>
            <person name="Watanabe K."/>
        </authorList>
    </citation>
    <scope>NUCLEOTIDE SEQUENCE [LARGE SCALE GENOMIC DNA]</scope>
</reference>
<sequence>MGSESDFDDDSEMGMAKLEMDSVEVNEEILETTDGDPKRVTSVEVNEGIPETSVKAGGTGSSMVWNHMDPIVLPGEKRKCRHCKKVLSNSSGGTTTHLSRYVVRKECFAVFDMEREIIKSPLSKELEFIENSVIFPPPHNGVCLAKEVHRVTKFYGISDKVASVTVDNASANDVCIDILRKDYNSISNLVLNGKLFHVRCCARIINLLVRDELKENEHVCEIVREGVKYLFGSENRLSSFNEDRLNLQFPANKLLLDNNTRWNSTFVMFNTAYKYRQCFTKYVEDDESFVRLCSTSLQWEQVHEVCEFLEVFLNVTNLISGSNCPTINLFLLELRRINLLINIQLDNKDVKHMQNMTARMTLKYDKYWEECDLLFVFGSILDLRYKKGMIRFAYSSMYPIDHESRIGTVFNSFNVLYEQYAKIYGDEKRKG</sequence>
<dbReference type="Pfam" id="PF02892">
    <property type="entry name" value="zf-BED"/>
    <property type="match status" value="1"/>
</dbReference>
<evidence type="ECO:0000256" key="3">
    <source>
        <dbReference type="ARBA" id="ARBA00022833"/>
    </source>
</evidence>
<evidence type="ECO:0000313" key="10">
    <source>
        <dbReference type="Proteomes" id="UP001454036"/>
    </source>
</evidence>
<comment type="caution">
    <text evidence="9">The sequence shown here is derived from an EMBL/GenBank/DDBJ whole genome shotgun (WGS) entry which is preliminary data.</text>
</comment>
<evidence type="ECO:0000256" key="5">
    <source>
        <dbReference type="ARBA" id="ARBA00023125"/>
    </source>
</evidence>
<gene>
    <name evidence="9" type="ORF">LIER_37789</name>
</gene>
<dbReference type="Pfam" id="PF14372">
    <property type="entry name" value="hAT-like_RNase-H"/>
    <property type="match status" value="1"/>
</dbReference>
<evidence type="ECO:0008006" key="11">
    <source>
        <dbReference type="Google" id="ProtNLM"/>
    </source>
</evidence>
<evidence type="ECO:0000259" key="7">
    <source>
        <dbReference type="Pfam" id="PF02892"/>
    </source>
</evidence>
<feature type="domain" description="BED-type" evidence="7">
    <location>
        <begin position="62"/>
        <end position="100"/>
    </location>
</feature>
<keyword evidence="4" id="KW-0805">Transcription regulation</keyword>
<dbReference type="InterPro" id="IPR025525">
    <property type="entry name" value="hAT-like_transposase_RNase-H"/>
</dbReference>
<organism evidence="9 10">
    <name type="scientific">Lithospermum erythrorhizon</name>
    <name type="common">Purple gromwell</name>
    <name type="synonym">Lithospermum officinale var. erythrorhizon</name>
    <dbReference type="NCBI Taxonomy" id="34254"/>
    <lineage>
        <taxon>Eukaryota</taxon>
        <taxon>Viridiplantae</taxon>
        <taxon>Streptophyta</taxon>
        <taxon>Embryophyta</taxon>
        <taxon>Tracheophyta</taxon>
        <taxon>Spermatophyta</taxon>
        <taxon>Magnoliopsida</taxon>
        <taxon>eudicotyledons</taxon>
        <taxon>Gunneridae</taxon>
        <taxon>Pentapetalae</taxon>
        <taxon>asterids</taxon>
        <taxon>lamiids</taxon>
        <taxon>Boraginales</taxon>
        <taxon>Boraginaceae</taxon>
        <taxon>Boraginoideae</taxon>
        <taxon>Lithospermeae</taxon>
        <taxon>Lithospermum</taxon>
    </lineage>
</organism>
<feature type="domain" description="hAT-like transposase RNase-H fold" evidence="8">
    <location>
        <begin position="320"/>
        <end position="420"/>
    </location>
</feature>
<dbReference type="GO" id="GO:0008270">
    <property type="term" value="F:zinc ion binding"/>
    <property type="evidence" value="ECO:0007669"/>
    <property type="project" value="UniProtKB-KW"/>
</dbReference>
<keyword evidence="3" id="KW-0862">Zinc</keyword>
<evidence type="ECO:0000256" key="6">
    <source>
        <dbReference type="ARBA" id="ARBA00023163"/>
    </source>
</evidence>
<keyword evidence="1" id="KW-0479">Metal-binding</keyword>
<dbReference type="Proteomes" id="UP001454036">
    <property type="component" value="Unassembled WGS sequence"/>
</dbReference>
<dbReference type="InterPro" id="IPR003656">
    <property type="entry name" value="Znf_BED"/>
</dbReference>
<evidence type="ECO:0000259" key="8">
    <source>
        <dbReference type="Pfam" id="PF14372"/>
    </source>
</evidence>
<dbReference type="InterPro" id="IPR052035">
    <property type="entry name" value="ZnF_BED_domain_contain"/>
</dbReference>
<keyword evidence="2" id="KW-0863">Zinc-finger</keyword>
<dbReference type="PANTHER" id="PTHR46481">
    <property type="entry name" value="ZINC FINGER BED DOMAIN-CONTAINING PROTEIN 4"/>
    <property type="match status" value="1"/>
</dbReference>
<name>A0AAV3PS28_LITER</name>
<dbReference type="EMBL" id="BAABME010018496">
    <property type="protein sequence ID" value="GAA0154035.1"/>
    <property type="molecule type" value="Genomic_DNA"/>
</dbReference>
<dbReference type="SUPFAM" id="SSF53098">
    <property type="entry name" value="Ribonuclease H-like"/>
    <property type="match status" value="1"/>
</dbReference>
<accession>A0AAV3PS28</accession>
<dbReference type="GO" id="GO:0003677">
    <property type="term" value="F:DNA binding"/>
    <property type="evidence" value="ECO:0007669"/>
    <property type="project" value="UniProtKB-KW"/>
</dbReference>
<keyword evidence="6" id="KW-0804">Transcription</keyword>
<dbReference type="InterPro" id="IPR012337">
    <property type="entry name" value="RNaseH-like_sf"/>
</dbReference>
<evidence type="ECO:0000256" key="2">
    <source>
        <dbReference type="ARBA" id="ARBA00022771"/>
    </source>
</evidence>